<evidence type="ECO:0000313" key="2">
    <source>
        <dbReference type="EMBL" id="TDH73870.1"/>
    </source>
</evidence>
<dbReference type="RefSeq" id="XP_067823368.1">
    <property type="nucleotide sequence ID" value="XM_067966634.1"/>
</dbReference>
<reference evidence="2 3" key="1">
    <citation type="journal article" date="2021" name="Genome Biol.">
        <title>AFLAP: assembly-free linkage analysis pipeline using k-mers from genome sequencing data.</title>
        <authorList>
            <person name="Fletcher K."/>
            <person name="Zhang L."/>
            <person name="Gil J."/>
            <person name="Han R."/>
            <person name="Cavanaugh K."/>
            <person name="Michelmore R."/>
        </authorList>
    </citation>
    <scope>NUCLEOTIDE SEQUENCE [LARGE SCALE GENOMIC DNA]</scope>
    <source>
        <strain evidence="2 3">SF5</strain>
    </source>
</reference>
<sequence length="69" mass="7572">MELDFRATVDPNHADKGPKNMYSPSNANDKSKGFVFGSSGTPFRWGMLNAFKENSLDDIAKGDMVGDED</sequence>
<organism evidence="2 3">
    <name type="scientific">Bremia lactucae</name>
    <name type="common">Lettuce downy mildew</name>
    <dbReference type="NCBI Taxonomy" id="4779"/>
    <lineage>
        <taxon>Eukaryota</taxon>
        <taxon>Sar</taxon>
        <taxon>Stramenopiles</taxon>
        <taxon>Oomycota</taxon>
        <taxon>Peronosporomycetes</taxon>
        <taxon>Peronosporales</taxon>
        <taxon>Peronosporaceae</taxon>
        <taxon>Bremia</taxon>
    </lineage>
</organism>
<proteinExistence type="predicted"/>
<dbReference type="Proteomes" id="UP000294530">
    <property type="component" value="Unassembled WGS sequence"/>
</dbReference>
<evidence type="ECO:0000313" key="3">
    <source>
        <dbReference type="Proteomes" id="UP000294530"/>
    </source>
</evidence>
<dbReference type="GeneID" id="94352305"/>
<keyword evidence="3" id="KW-1185">Reference proteome</keyword>
<dbReference type="KEGG" id="blac:94352305"/>
<dbReference type="AlphaFoldDB" id="A0A976NZS8"/>
<dbReference type="EMBL" id="SHOA02000028">
    <property type="protein sequence ID" value="TDH73870.1"/>
    <property type="molecule type" value="Genomic_DNA"/>
</dbReference>
<evidence type="ECO:0000256" key="1">
    <source>
        <dbReference type="SAM" id="MobiDB-lite"/>
    </source>
</evidence>
<gene>
    <name evidence="2" type="ORF">CCR75_008582</name>
</gene>
<name>A0A976NZS8_BRELC</name>
<feature type="compositionally biased region" description="Basic and acidic residues" evidence="1">
    <location>
        <begin position="1"/>
        <end position="18"/>
    </location>
</feature>
<accession>A0A976NZS8</accession>
<comment type="caution">
    <text evidence="2">The sequence shown here is derived from an EMBL/GenBank/DDBJ whole genome shotgun (WGS) entry which is preliminary data.</text>
</comment>
<protein>
    <submittedName>
        <fullName evidence="2">Uncharacterized protein</fullName>
    </submittedName>
</protein>
<feature type="region of interest" description="Disordered" evidence="1">
    <location>
        <begin position="1"/>
        <end position="30"/>
    </location>
</feature>